<protein>
    <submittedName>
        <fullName evidence="10">Exosortase E/protease, VPEID-CTERM system</fullName>
        <ecNumber evidence="10">3.4.22.-</ecNumber>
    </submittedName>
</protein>
<feature type="transmembrane region" description="Helical" evidence="8">
    <location>
        <begin position="163"/>
        <end position="183"/>
    </location>
</feature>
<dbReference type="Pfam" id="PF09721">
    <property type="entry name" value="Exosortase_EpsH"/>
    <property type="match status" value="1"/>
</dbReference>
<evidence type="ECO:0000313" key="10">
    <source>
        <dbReference type="EMBL" id="CAL1241098.1"/>
    </source>
</evidence>
<dbReference type="InterPro" id="IPR019127">
    <property type="entry name" value="Exosortase"/>
</dbReference>
<proteinExistence type="predicted"/>
<evidence type="ECO:0000256" key="2">
    <source>
        <dbReference type="ARBA" id="ARBA00022475"/>
    </source>
</evidence>
<dbReference type="InterPro" id="IPR026392">
    <property type="entry name" value="Exo/Archaeosortase_dom"/>
</dbReference>
<sequence length="540" mass="58409">MHAATYRLLKPLGRRSGFLLALLGGELLFLSVRFDTASLSTGAHPWSQVAQYLPAALRIGLAAAAAFLLLLWPRRAAFGAPLPRTPSTRPWLPWLGLHLALFSAFYAQTLAVFTAAPPGAAPSVWTTVAWLALGAALLLAWLLALAPPGFWFGLVVRERRATLVALSAGLLAWGLGELAQSLWRPLAQGTFWLSKGLLGLFYDDVLYDRVDHILGTPHFLVRIAPECSGYEGIGLITVFLALYLWLFRGRLRFPQAWLLFPLGAAVIWLANTVRISALIALGTSYSSALALGGFHSQAGWIAFALVAVGLITLAGRVALFARLPAVGAQAALPRAVPALLVPFLVLLAATMGTAALSADVHWLYPLRPLFAALALWHYRRVYQSWDWRCSWPALLLGALAFAAWILLEPDPDNPSPLGAALERLPEVQRAAWLSFRVLGSALVVPLAEELAFRGYLLRRLAGAELGAPGAGRFTWPSFLLSSVAFGLLHQRWMAATLAGMVYAAALRLRGNLADAVAAHAVTNLLLALWVLATGHWALWH</sequence>
<feature type="transmembrane region" description="Helical" evidence="8">
    <location>
        <begin position="258"/>
        <end position="280"/>
    </location>
</feature>
<evidence type="ECO:0000313" key="11">
    <source>
        <dbReference type="Proteomes" id="UP001497493"/>
    </source>
</evidence>
<keyword evidence="11" id="KW-1185">Reference proteome</keyword>
<feature type="domain" description="CAAX prenyl protease 2/Lysostaphin resistance protein A-like" evidence="9">
    <location>
        <begin position="432"/>
        <end position="525"/>
    </location>
</feature>
<gene>
    <name evidence="10" type="primary">xrtE</name>
    <name evidence="10" type="ORF">MECH1_V1_2322</name>
</gene>
<keyword evidence="4 8" id="KW-0812">Transmembrane</keyword>
<feature type="transmembrane region" description="Helical" evidence="8">
    <location>
        <begin position="128"/>
        <end position="156"/>
    </location>
</feature>
<accession>A0ABM9NKD2</accession>
<keyword evidence="2" id="KW-1003">Cell membrane</keyword>
<feature type="transmembrane region" description="Helical" evidence="8">
    <location>
        <begin position="516"/>
        <end position="538"/>
    </location>
</feature>
<keyword evidence="5 10" id="KW-0378">Hydrolase</keyword>
<evidence type="ECO:0000256" key="3">
    <source>
        <dbReference type="ARBA" id="ARBA00022670"/>
    </source>
</evidence>
<evidence type="ECO:0000256" key="1">
    <source>
        <dbReference type="ARBA" id="ARBA00004651"/>
    </source>
</evidence>
<keyword evidence="7 8" id="KW-0472">Membrane</keyword>
<dbReference type="InterPro" id="IPR003675">
    <property type="entry name" value="Rce1/LyrA-like_dom"/>
</dbReference>
<evidence type="ECO:0000256" key="6">
    <source>
        <dbReference type="ARBA" id="ARBA00022989"/>
    </source>
</evidence>
<dbReference type="RefSeq" id="WP_348757629.1">
    <property type="nucleotide sequence ID" value="NZ_OZ026884.1"/>
</dbReference>
<dbReference type="InterPro" id="IPR014346">
    <property type="entry name" value="Prenyl_protease-related"/>
</dbReference>
<evidence type="ECO:0000256" key="5">
    <source>
        <dbReference type="ARBA" id="ARBA00022801"/>
    </source>
</evidence>
<feature type="transmembrane region" description="Helical" evidence="8">
    <location>
        <begin position="478"/>
        <end position="504"/>
    </location>
</feature>
<dbReference type="NCBIfam" id="TIGR03008">
    <property type="entry name" value="pepcterm_CAAX"/>
    <property type="match status" value="1"/>
</dbReference>
<organism evidence="10 11">
    <name type="scientific">Candidatus Methylocalor cossyra</name>
    <dbReference type="NCBI Taxonomy" id="3108543"/>
    <lineage>
        <taxon>Bacteria</taxon>
        <taxon>Pseudomonadati</taxon>
        <taxon>Pseudomonadota</taxon>
        <taxon>Gammaproteobacteria</taxon>
        <taxon>Methylococcales</taxon>
        <taxon>Methylococcaceae</taxon>
        <taxon>Candidatus Methylocalor</taxon>
    </lineage>
</organism>
<dbReference type="InterPro" id="IPR026420">
    <property type="entry name" value="Exo_VPEID"/>
</dbReference>
<feature type="transmembrane region" description="Helical" evidence="8">
    <location>
        <begin position="335"/>
        <end position="356"/>
    </location>
</feature>
<comment type="subcellular location">
    <subcellularLocation>
        <location evidence="1">Cell membrane</location>
        <topology evidence="1">Multi-pass membrane protein</topology>
    </subcellularLocation>
</comment>
<feature type="transmembrane region" description="Helical" evidence="8">
    <location>
        <begin position="362"/>
        <end position="378"/>
    </location>
</feature>
<reference evidence="10 11" key="1">
    <citation type="submission" date="2024-04" db="EMBL/GenBank/DDBJ databases">
        <authorList>
            <person name="Cremers G."/>
        </authorList>
    </citation>
    <scope>NUCLEOTIDE SEQUENCE [LARGE SCALE GENOMIC DNA]</scope>
    <source>
        <strain evidence="10">MeCH1-AG</strain>
    </source>
</reference>
<evidence type="ECO:0000256" key="4">
    <source>
        <dbReference type="ARBA" id="ARBA00022692"/>
    </source>
</evidence>
<dbReference type="GO" id="GO:0016787">
    <property type="term" value="F:hydrolase activity"/>
    <property type="evidence" value="ECO:0007669"/>
    <property type="project" value="UniProtKB-KW"/>
</dbReference>
<feature type="transmembrane region" description="Helical" evidence="8">
    <location>
        <begin position="390"/>
        <end position="407"/>
    </location>
</feature>
<keyword evidence="3" id="KW-0645">Protease</keyword>
<dbReference type="NCBIfam" id="TIGR04162">
    <property type="entry name" value="exo_VPEID"/>
    <property type="match status" value="1"/>
</dbReference>
<evidence type="ECO:0000256" key="8">
    <source>
        <dbReference type="SAM" id="Phobius"/>
    </source>
</evidence>
<feature type="transmembrane region" description="Helical" evidence="8">
    <location>
        <begin position="92"/>
        <end position="116"/>
    </location>
</feature>
<dbReference type="NCBIfam" id="TIGR04178">
    <property type="entry name" value="exo_archaeo"/>
    <property type="match status" value="1"/>
</dbReference>
<dbReference type="EMBL" id="OZ026884">
    <property type="protein sequence ID" value="CAL1241098.1"/>
    <property type="molecule type" value="Genomic_DNA"/>
</dbReference>
<feature type="transmembrane region" description="Helical" evidence="8">
    <location>
        <begin position="12"/>
        <end position="32"/>
    </location>
</feature>
<dbReference type="EC" id="3.4.22.-" evidence="10"/>
<dbReference type="Pfam" id="PF02517">
    <property type="entry name" value="Rce1-like"/>
    <property type="match status" value="1"/>
</dbReference>
<keyword evidence="6 8" id="KW-1133">Transmembrane helix</keyword>
<feature type="transmembrane region" description="Helical" evidence="8">
    <location>
        <begin position="228"/>
        <end position="246"/>
    </location>
</feature>
<evidence type="ECO:0000259" key="9">
    <source>
        <dbReference type="Pfam" id="PF02517"/>
    </source>
</evidence>
<evidence type="ECO:0000256" key="7">
    <source>
        <dbReference type="ARBA" id="ARBA00023136"/>
    </source>
</evidence>
<feature type="transmembrane region" description="Helical" evidence="8">
    <location>
        <begin position="300"/>
        <end position="323"/>
    </location>
</feature>
<name>A0ABM9NKD2_9GAMM</name>
<feature type="transmembrane region" description="Helical" evidence="8">
    <location>
        <begin position="52"/>
        <end position="72"/>
    </location>
</feature>
<dbReference type="Proteomes" id="UP001497493">
    <property type="component" value="Chromosome"/>
</dbReference>